<dbReference type="Proteomes" id="UP001160148">
    <property type="component" value="Unassembled WGS sequence"/>
</dbReference>
<evidence type="ECO:0000313" key="1">
    <source>
        <dbReference type="EMBL" id="CAI6369849.1"/>
    </source>
</evidence>
<comment type="caution">
    <text evidence="1">The sequence shown here is derived from an EMBL/GenBank/DDBJ whole genome shotgun (WGS) entry which is preliminary data.</text>
</comment>
<proteinExistence type="predicted"/>
<dbReference type="AlphaFoldDB" id="A0AAV0XQC0"/>
<organism evidence="1 2">
    <name type="scientific">Macrosiphum euphorbiae</name>
    <name type="common">potato aphid</name>
    <dbReference type="NCBI Taxonomy" id="13131"/>
    <lineage>
        <taxon>Eukaryota</taxon>
        <taxon>Metazoa</taxon>
        <taxon>Ecdysozoa</taxon>
        <taxon>Arthropoda</taxon>
        <taxon>Hexapoda</taxon>
        <taxon>Insecta</taxon>
        <taxon>Pterygota</taxon>
        <taxon>Neoptera</taxon>
        <taxon>Paraneoptera</taxon>
        <taxon>Hemiptera</taxon>
        <taxon>Sternorrhyncha</taxon>
        <taxon>Aphidomorpha</taxon>
        <taxon>Aphidoidea</taxon>
        <taxon>Aphididae</taxon>
        <taxon>Macrosiphini</taxon>
        <taxon>Macrosiphum</taxon>
    </lineage>
</organism>
<dbReference type="PANTHER" id="PTHR33053">
    <property type="entry name" value="PROTEIN, PUTATIVE-RELATED"/>
    <property type="match status" value="1"/>
</dbReference>
<dbReference type="PANTHER" id="PTHR33053:SF24">
    <property type="entry name" value="TRANSPOSASE DOMAIN-CONTAINING PROTEIN"/>
    <property type="match status" value="1"/>
</dbReference>
<evidence type="ECO:0008006" key="3">
    <source>
        <dbReference type="Google" id="ProtNLM"/>
    </source>
</evidence>
<accession>A0AAV0XQC0</accession>
<sequence length="696" mass="79409">MSFHKKSNLSIRSKRRRVEEQLKSIPLFTSNDTQNILSTSNLNLNLNDCTFMSSSNIAIDIPEQTSKTNLSFHTNFDVQNKRNNSLDSDISCNNRSSSDENNDSISLNRDIKSDQVLVSLIAEWAVKYKISHIALDGLLCVLKQHKCFESIPKDSRTILNSKPIDVSNLHSVEPGEYYHFGLSNGIKQNISSSILQNNNTSVIQIVAGVDGLPLFKSSPEQFWPILAYIRPKSDVFPIGIYYGKEKPLDSNSFLKYFVEEANNLINNGIEIDNKVFKVKIDALCCDAPAKSFLLKTKGHSGFFSCSRCEHEGVYLLNRICFPYTAPDRQPPKRTHQNYITKSKEEHHIGNISVLSTLTNFDCVNDFSLDYQHLVCLGVVRKLILLWVKGPIPIRYASWKIKEISKALVSLKTNIPCEMARKPRSLELINRWKSTELRMFIVYLGCTVTKPVLSNKHWTHLFNLSLAMVILLGPDYGCHLDIAQKLLNNFVKNFEILYGRHLISHNVHGLTHLCDDFIKFGALDNCSTFPFENFMSTLKNLIRKPDKPLIQVIKRFNEMHALKSNPQKKEKMYTCTGSHTSGPLIENKEGLQFTTLKMEKYTIKTHVEADRFLLTNSNKIVKVFNIVDQKNSIYLICKQFEDISTLFDKPIKSTELDIYVVAKLSDTLVWYSINDIKKKMIVLPSDNNLVALPLIHT</sequence>
<reference evidence="1 2" key="1">
    <citation type="submission" date="2023-01" db="EMBL/GenBank/DDBJ databases">
        <authorList>
            <person name="Whitehead M."/>
        </authorList>
    </citation>
    <scope>NUCLEOTIDE SEQUENCE [LARGE SCALE GENOMIC DNA]</scope>
</reference>
<dbReference type="EMBL" id="CARXXK010000084">
    <property type="protein sequence ID" value="CAI6369849.1"/>
    <property type="molecule type" value="Genomic_DNA"/>
</dbReference>
<name>A0AAV0XQC0_9HEMI</name>
<keyword evidence="2" id="KW-1185">Reference proteome</keyword>
<evidence type="ECO:0000313" key="2">
    <source>
        <dbReference type="Proteomes" id="UP001160148"/>
    </source>
</evidence>
<protein>
    <recommendedName>
        <fullName evidence="3">Transposase</fullName>
    </recommendedName>
</protein>
<gene>
    <name evidence="1" type="ORF">MEUPH1_LOCUS24037</name>
</gene>